<comment type="catalytic activity">
    <reaction evidence="1">
        <text>L-aspartyl-tRNA(Asn) + L-glutamine + ATP + H2O = L-asparaginyl-tRNA(Asn) + L-glutamate + ADP + phosphate + 2 H(+)</text>
        <dbReference type="Rhea" id="RHEA:14513"/>
        <dbReference type="Rhea" id="RHEA-COMP:9674"/>
        <dbReference type="Rhea" id="RHEA-COMP:9677"/>
        <dbReference type="ChEBI" id="CHEBI:15377"/>
        <dbReference type="ChEBI" id="CHEBI:15378"/>
        <dbReference type="ChEBI" id="CHEBI:29985"/>
        <dbReference type="ChEBI" id="CHEBI:30616"/>
        <dbReference type="ChEBI" id="CHEBI:43474"/>
        <dbReference type="ChEBI" id="CHEBI:58359"/>
        <dbReference type="ChEBI" id="CHEBI:78515"/>
        <dbReference type="ChEBI" id="CHEBI:78516"/>
        <dbReference type="ChEBI" id="CHEBI:456216"/>
    </reaction>
</comment>
<comment type="caution">
    <text evidence="2">The sequence shown here is derived from an EMBL/GenBank/DDBJ whole genome shotgun (WGS) entry which is preliminary data.</text>
</comment>
<protein>
    <recommendedName>
        <fullName evidence="1">Aspartyl/glutamyl-tRNA(Asn/Gln) amidotransferase subunit C</fullName>
        <shortName evidence="1">Asp/Glu-ADT subunit C</shortName>
        <ecNumber evidence="1">6.3.5.-</ecNumber>
    </recommendedName>
</protein>
<proteinExistence type="inferred from homology"/>
<dbReference type="PANTHER" id="PTHR15004:SF0">
    <property type="entry name" value="GLUTAMYL-TRNA(GLN) AMIDOTRANSFERASE SUBUNIT C, MITOCHONDRIAL"/>
    <property type="match status" value="1"/>
</dbReference>
<dbReference type="Gene3D" id="1.10.20.60">
    <property type="entry name" value="Glu-tRNAGln amidotransferase C subunit, N-terminal domain"/>
    <property type="match status" value="1"/>
</dbReference>
<accession>A0ABV7HMT3</accession>
<dbReference type="Pfam" id="PF02686">
    <property type="entry name" value="GatC"/>
    <property type="match status" value="1"/>
</dbReference>
<evidence type="ECO:0000313" key="3">
    <source>
        <dbReference type="Proteomes" id="UP001595548"/>
    </source>
</evidence>
<dbReference type="SUPFAM" id="SSF141000">
    <property type="entry name" value="Glu-tRNAGln amidotransferase C subunit"/>
    <property type="match status" value="1"/>
</dbReference>
<sequence length="95" mass="10342">MAVNKSDIEKLAELSRIDISDEAAANVAQSISEVLELVDQLQAADTSGVSPMAHPLDAVQRLRRDEVTEPNQRESLQAMAPATEDGLYLVPRVIE</sequence>
<keyword evidence="1" id="KW-0067">ATP-binding</keyword>
<dbReference type="InterPro" id="IPR036113">
    <property type="entry name" value="Asp/Glu-ADT_sf_sub_c"/>
</dbReference>
<dbReference type="EMBL" id="JBHRTL010000001">
    <property type="protein sequence ID" value="MFC3153790.1"/>
    <property type="molecule type" value="Genomic_DNA"/>
</dbReference>
<keyword evidence="1" id="KW-0547">Nucleotide-binding</keyword>
<dbReference type="Proteomes" id="UP001595548">
    <property type="component" value="Unassembled WGS sequence"/>
</dbReference>
<comment type="function">
    <text evidence="1">Allows the formation of correctly charged Asn-tRNA(Asn) or Gln-tRNA(Gln) through the transamidation of misacylated Asp-tRNA(Asn) or Glu-tRNA(Gln) in organisms which lack either or both of asparaginyl-tRNA or glutaminyl-tRNA synthetases. The reaction takes place in the presence of glutamine and ATP through an activated phospho-Asp-tRNA(Asn) or phospho-Glu-tRNA(Gln).</text>
</comment>
<evidence type="ECO:0000313" key="2">
    <source>
        <dbReference type="EMBL" id="MFC3153790.1"/>
    </source>
</evidence>
<dbReference type="InterPro" id="IPR003837">
    <property type="entry name" value="GatC"/>
</dbReference>
<comment type="subunit">
    <text evidence="1">Heterotrimer of A, B and C subunits.</text>
</comment>
<gene>
    <name evidence="1 2" type="primary">gatC</name>
    <name evidence="2" type="ORF">ACFOEB_01115</name>
</gene>
<dbReference type="PANTHER" id="PTHR15004">
    <property type="entry name" value="GLUTAMYL-TRNA(GLN) AMIDOTRANSFERASE SUBUNIT C, MITOCHONDRIAL"/>
    <property type="match status" value="1"/>
</dbReference>
<dbReference type="EC" id="6.3.5.-" evidence="1"/>
<evidence type="ECO:0000256" key="1">
    <source>
        <dbReference type="HAMAP-Rule" id="MF_00122"/>
    </source>
</evidence>
<reference evidence="3" key="1">
    <citation type="journal article" date="2019" name="Int. J. Syst. Evol. Microbiol.">
        <title>The Global Catalogue of Microorganisms (GCM) 10K type strain sequencing project: providing services to taxonomists for standard genome sequencing and annotation.</title>
        <authorList>
            <consortium name="The Broad Institute Genomics Platform"/>
            <consortium name="The Broad Institute Genome Sequencing Center for Infectious Disease"/>
            <person name="Wu L."/>
            <person name="Ma J."/>
        </authorList>
    </citation>
    <scope>NUCLEOTIDE SEQUENCE [LARGE SCALE GENOMIC DNA]</scope>
    <source>
        <strain evidence="3">KCTC 52141</strain>
    </source>
</reference>
<comment type="similarity">
    <text evidence="1">Belongs to the GatC family.</text>
</comment>
<keyword evidence="3" id="KW-1185">Reference proteome</keyword>
<name>A0ABV7HMT3_9GAMM</name>
<dbReference type="RefSeq" id="WP_339616448.1">
    <property type="nucleotide sequence ID" value="NZ_AP031500.1"/>
</dbReference>
<keyword evidence="1" id="KW-0436">Ligase</keyword>
<comment type="catalytic activity">
    <reaction evidence="1">
        <text>L-glutamyl-tRNA(Gln) + L-glutamine + ATP + H2O = L-glutaminyl-tRNA(Gln) + L-glutamate + ADP + phosphate + H(+)</text>
        <dbReference type="Rhea" id="RHEA:17521"/>
        <dbReference type="Rhea" id="RHEA-COMP:9681"/>
        <dbReference type="Rhea" id="RHEA-COMP:9684"/>
        <dbReference type="ChEBI" id="CHEBI:15377"/>
        <dbReference type="ChEBI" id="CHEBI:15378"/>
        <dbReference type="ChEBI" id="CHEBI:29985"/>
        <dbReference type="ChEBI" id="CHEBI:30616"/>
        <dbReference type="ChEBI" id="CHEBI:43474"/>
        <dbReference type="ChEBI" id="CHEBI:58359"/>
        <dbReference type="ChEBI" id="CHEBI:78520"/>
        <dbReference type="ChEBI" id="CHEBI:78521"/>
        <dbReference type="ChEBI" id="CHEBI:456216"/>
    </reaction>
</comment>
<keyword evidence="1" id="KW-0648">Protein biosynthesis</keyword>
<dbReference type="NCBIfam" id="TIGR00135">
    <property type="entry name" value="gatC"/>
    <property type="match status" value="1"/>
</dbReference>
<organism evidence="2 3">
    <name type="scientific">Gilvimarinus japonicus</name>
    <dbReference type="NCBI Taxonomy" id="1796469"/>
    <lineage>
        <taxon>Bacteria</taxon>
        <taxon>Pseudomonadati</taxon>
        <taxon>Pseudomonadota</taxon>
        <taxon>Gammaproteobacteria</taxon>
        <taxon>Cellvibrionales</taxon>
        <taxon>Cellvibrionaceae</taxon>
        <taxon>Gilvimarinus</taxon>
    </lineage>
</organism>
<dbReference type="HAMAP" id="MF_00122">
    <property type="entry name" value="GatC"/>
    <property type="match status" value="1"/>
</dbReference>